<dbReference type="PANTHER" id="PTHR30118">
    <property type="entry name" value="HTH-TYPE TRANSCRIPTIONAL REGULATOR LEUO-RELATED"/>
    <property type="match status" value="1"/>
</dbReference>
<comment type="similarity">
    <text evidence="1">Belongs to the LysR transcriptional regulatory family.</text>
</comment>
<dbReference type="Pfam" id="PF03466">
    <property type="entry name" value="LysR_substrate"/>
    <property type="match status" value="1"/>
</dbReference>
<keyword evidence="3" id="KW-0238">DNA-binding</keyword>
<dbReference type="PRINTS" id="PR00039">
    <property type="entry name" value="HTHLYSR"/>
</dbReference>
<evidence type="ECO:0000256" key="4">
    <source>
        <dbReference type="ARBA" id="ARBA00023163"/>
    </source>
</evidence>
<dbReference type="Proteomes" id="UP001156669">
    <property type="component" value="Unassembled WGS sequence"/>
</dbReference>
<dbReference type="InterPro" id="IPR005119">
    <property type="entry name" value="LysR_subst-bd"/>
</dbReference>
<keyword evidence="7" id="KW-1185">Reference proteome</keyword>
<dbReference type="PROSITE" id="PS50931">
    <property type="entry name" value="HTH_LYSR"/>
    <property type="match status" value="1"/>
</dbReference>
<dbReference type="SUPFAM" id="SSF53850">
    <property type="entry name" value="Periplasmic binding protein-like II"/>
    <property type="match status" value="1"/>
</dbReference>
<feature type="domain" description="HTH lysR-type" evidence="5">
    <location>
        <begin position="34"/>
        <end position="91"/>
    </location>
</feature>
<gene>
    <name evidence="6" type="ORF">GCM10007906_32550</name>
</gene>
<evidence type="ECO:0000259" key="5">
    <source>
        <dbReference type="PROSITE" id="PS50931"/>
    </source>
</evidence>
<protein>
    <submittedName>
        <fullName evidence="6">LysR family transcriptional regulator</fullName>
    </submittedName>
</protein>
<dbReference type="Gene3D" id="3.40.190.10">
    <property type="entry name" value="Periplasmic binding protein-like II"/>
    <property type="match status" value="2"/>
</dbReference>
<comment type="caution">
    <text evidence="6">The sequence shown here is derived from an EMBL/GenBank/DDBJ whole genome shotgun (WGS) entry which is preliminary data.</text>
</comment>
<name>A0ABQ5Y519_9VIBR</name>
<dbReference type="InterPro" id="IPR036390">
    <property type="entry name" value="WH_DNA-bd_sf"/>
</dbReference>
<dbReference type="Gene3D" id="1.10.10.10">
    <property type="entry name" value="Winged helix-like DNA-binding domain superfamily/Winged helix DNA-binding domain"/>
    <property type="match status" value="1"/>
</dbReference>
<dbReference type="EMBL" id="BSOE01000054">
    <property type="protein sequence ID" value="GLR05667.1"/>
    <property type="molecule type" value="Genomic_DNA"/>
</dbReference>
<organism evidence="6 7">
    <name type="scientific">Vibrio hyugaensis</name>
    <dbReference type="NCBI Taxonomy" id="1534743"/>
    <lineage>
        <taxon>Bacteria</taxon>
        <taxon>Pseudomonadati</taxon>
        <taxon>Pseudomonadota</taxon>
        <taxon>Gammaproteobacteria</taxon>
        <taxon>Vibrionales</taxon>
        <taxon>Vibrionaceae</taxon>
        <taxon>Vibrio</taxon>
    </lineage>
</organism>
<dbReference type="InterPro" id="IPR050389">
    <property type="entry name" value="LysR-type_TF"/>
</dbReference>
<dbReference type="SUPFAM" id="SSF46785">
    <property type="entry name" value="Winged helix' DNA-binding domain"/>
    <property type="match status" value="1"/>
</dbReference>
<keyword evidence="2" id="KW-0805">Transcription regulation</keyword>
<dbReference type="Pfam" id="PF00126">
    <property type="entry name" value="HTH_1"/>
    <property type="match status" value="1"/>
</dbReference>
<accession>A0ABQ5Y519</accession>
<proteinExistence type="inferred from homology"/>
<keyword evidence="4" id="KW-0804">Transcription</keyword>
<reference evidence="7" key="1">
    <citation type="journal article" date="2019" name="Int. J. Syst. Evol. Microbiol.">
        <title>The Global Catalogue of Microorganisms (GCM) 10K type strain sequencing project: providing services to taxonomists for standard genome sequencing and annotation.</title>
        <authorList>
            <consortium name="The Broad Institute Genomics Platform"/>
            <consortium name="The Broad Institute Genome Sequencing Center for Infectious Disease"/>
            <person name="Wu L."/>
            <person name="Ma J."/>
        </authorList>
    </citation>
    <scope>NUCLEOTIDE SEQUENCE [LARGE SCALE GENOMIC DNA]</scope>
    <source>
        <strain evidence="7">NBRC 110633</strain>
    </source>
</reference>
<sequence length="338" mass="38895">MQVDWKVRKSVLILNNNPKLLTTWNMAKDLFSNLDLNLLRTFIILHQERNMRRAAERLFVSQPAVSKALQRLRDHFEDELFVKTHHGLRATEYANELAENLGPLLDEISNTLNGSKTFNPLEMNGTVKIALAPFILSSYASEIFQAIRLAAPNVQVHLLNWSRSTMEEIIKDDVMLGVNYDINHAPKELLTKMIVKDTFCAYVRKDHPLKGERLQISDCKDLEFATVIAADWNSNISFSEKIMKIRGVEPKIAFRSELPSAIIDVVANSDMVFPASKTVNVDKLHKLRRLDIEFDGIVIEPCLHAYYHHKNRRNETVHWLRNIVTEIIAGHLERTSYQ</sequence>
<dbReference type="InterPro" id="IPR000847">
    <property type="entry name" value="LysR_HTH_N"/>
</dbReference>
<evidence type="ECO:0000256" key="1">
    <source>
        <dbReference type="ARBA" id="ARBA00009437"/>
    </source>
</evidence>
<evidence type="ECO:0000256" key="2">
    <source>
        <dbReference type="ARBA" id="ARBA00023015"/>
    </source>
</evidence>
<evidence type="ECO:0000313" key="7">
    <source>
        <dbReference type="Proteomes" id="UP001156669"/>
    </source>
</evidence>
<evidence type="ECO:0000313" key="6">
    <source>
        <dbReference type="EMBL" id="GLR05667.1"/>
    </source>
</evidence>
<evidence type="ECO:0000256" key="3">
    <source>
        <dbReference type="ARBA" id="ARBA00023125"/>
    </source>
</evidence>
<dbReference type="InterPro" id="IPR036388">
    <property type="entry name" value="WH-like_DNA-bd_sf"/>
</dbReference>
<dbReference type="PANTHER" id="PTHR30118:SF15">
    <property type="entry name" value="TRANSCRIPTIONAL REGULATORY PROTEIN"/>
    <property type="match status" value="1"/>
</dbReference>